<feature type="region of interest" description="Disordered" evidence="2">
    <location>
        <begin position="531"/>
        <end position="576"/>
    </location>
</feature>
<feature type="compositionally biased region" description="Low complexity" evidence="2">
    <location>
        <begin position="408"/>
        <end position="447"/>
    </location>
</feature>
<evidence type="ECO:0000313" key="5">
    <source>
        <dbReference type="Proteomes" id="UP001500064"/>
    </source>
</evidence>
<dbReference type="InterPro" id="IPR011010">
    <property type="entry name" value="DNA_brk_join_enz"/>
</dbReference>
<dbReference type="EMBL" id="BAAAMU010000092">
    <property type="protein sequence ID" value="GAA1672451.1"/>
    <property type="molecule type" value="Genomic_DNA"/>
</dbReference>
<dbReference type="InterPro" id="IPR002104">
    <property type="entry name" value="Integrase_catalytic"/>
</dbReference>
<evidence type="ECO:0000256" key="2">
    <source>
        <dbReference type="SAM" id="MobiDB-lite"/>
    </source>
</evidence>
<dbReference type="InterPro" id="IPR050090">
    <property type="entry name" value="Tyrosine_recombinase_XerCD"/>
</dbReference>
<dbReference type="Pfam" id="PF20199">
    <property type="entry name" value="RepSA"/>
    <property type="match status" value="1"/>
</dbReference>
<dbReference type="Gene3D" id="1.10.443.10">
    <property type="entry name" value="Intergrase catalytic core"/>
    <property type="match status" value="1"/>
</dbReference>
<name>A0ABN2GJT6_9ACTN</name>
<dbReference type="PANTHER" id="PTHR30349">
    <property type="entry name" value="PHAGE INTEGRASE-RELATED"/>
    <property type="match status" value="1"/>
</dbReference>
<sequence>MPLARDVLVEVAKQYGVCIRPIPLKRLDTHTGTWEVIDVPCGATLDSKCPPCAKRNKQLRKAQCREGWHLDEEPTITPDEPNEEQRWLVEFRADYQAQREAAEKAGDDTTELDAIITGLDEEINAAGMRGNVLGRTTAKRSRSTRRRQDAPDLPKRKMTSTTLGRTFRGSDGTIYQPSLFVTLTLPSYGKVRDGVPIDPDTYDYRRAARDALHFSRLVDRFVQNLRRVAGYDVQYFASVEPQKRLAPHLHMAIRGTLPRAEIKQIAAATYHQVWWPQAGEVVFEGEHLPVWQDGTGYLDPTTGEVLPTWDEALDALDEDAEPLHVLRFGEQIDVQGVLAGTPDADQCIRYLSKYLTKSLGDALDGGQAQCDHAAACSTLSATNPAHPPAPTGSATASSPREPSPACNPAAAVARPTSPTTSATPDAASSSAASGPTRPSPSTSGTAALGSSKLSVRPTNPQIHTATSGGPSRPETPTCRLLPYASCAPWLNGSAGEPICESWRPEQPVKIFRQPRTWGGRRDQARRTIDRCSSPRRTRRSLPPHLLPLARDRQGTGGHPPAQRRTPHLPQRPRRLARIPQERRMTTSYKVKFWDIRTNTRADKPGKKPRIVSHTVRWTVGNREKSQTFKTKGLAESFLSDLRQAAKKGEAFDVDSGLPASMVKAKDARTWYAFAVAYVHAWWPHAAAKSREGMTDTLATVTRVLVGDVPGRPSDEIIRRALREYSFLPEDRRREPTPEIARAVRWLEGASLLLTALEETKHARAALEALALCLDGKPAATSTYRHKRTVFHHALEYAVELEELSANPLHKVKFRKAKVSGEIDRRSVVSPRQARELLIAVTYVGRSRGPMLAAMFACMYFGGLRPAEAAGLRHKDCQLPEKGWGLLTLEKTRPQSNRRFTDSGRAHDERGLKHRDVKHTRTVPVPPELVAILRGHIAAFGVGEDGRLFRTRTGGVISGSAYAKVWQEARTYAFTPDQVASPLAGRPYDLRHAAVSLWLNAGVHAPEVAERAGHGVDVMLRVYAKCIDGQQEIANRRILEALAA</sequence>
<feature type="compositionally biased region" description="Basic residues" evidence="2">
    <location>
        <begin position="564"/>
        <end position="576"/>
    </location>
</feature>
<feature type="region of interest" description="Disordered" evidence="2">
    <location>
        <begin position="381"/>
        <end position="476"/>
    </location>
</feature>
<organism evidence="4 5">
    <name type="scientific">Nonomuraea maheshkhaliensis</name>
    <dbReference type="NCBI Taxonomy" id="419590"/>
    <lineage>
        <taxon>Bacteria</taxon>
        <taxon>Bacillati</taxon>
        <taxon>Actinomycetota</taxon>
        <taxon>Actinomycetes</taxon>
        <taxon>Streptosporangiales</taxon>
        <taxon>Streptosporangiaceae</taxon>
        <taxon>Nonomuraea</taxon>
    </lineage>
</organism>
<accession>A0ABN2GJT6</accession>
<evidence type="ECO:0000256" key="1">
    <source>
        <dbReference type="ARBA" id="ARBA00023172"/>
    </source>
</evidence>
<dbReference type="PROSITE" id="PS51898">
    <property type="entry name" value="TYR_RECOMBINASE"/>
    <property type="match status" value="1"/>
</dbReference>
<keyword evidence="1" id="KW-0233">DNA recombination</keyword>
<proteinExistence type="predicted"/>
<feature type="domain" description="Tyr recombinase" evidence="3">
    <location>
        <begin position="823"/>
        <end position="1036"/>
    </location>
</feature>
<evidence type="ECO:0000259" key="3">
    <source>
        <dbReference type="PROSITE" id="PS51898"/>
    </source>
</evidence>
<reference evidence="4 5" key="1">
    <citation type="journal article" date="2019" name="Int. J. Syst. Evol. Microbiol.">
        <title>The Global Catalogue of Microorganisms (GCM) 10K type strain sequencing project: providing services to taxonomists for standard genome sequencing and annotation.</title>
        <authorList>
            <consortium name="The Broad Institute Genomics Platform"/>
            <consortium name="The Broad Institute Genome Sequencing Center for Infectious Disease"/>
            <person name="Wu L."/>
            <person name="Ma J."/>
        </authorList>
    </citation>
    <scope>NUCLEOTIDE SEQUENCE [LARGE SCALE GENOMIC DNA]</scope>
    <source>
        <strain evidence="4 5">JCM 13929</strain>
    </source>
</reference>
<feature type="compositionally biased region" description="Basic and acidic residues" evidence="2">
    <location>
        <begin position="146"/>
        <end position="155"/>
    </location>
</feature>
<gene>
    <name evidence="4" type="ORF">GCM10009733_082020</name>
</gene>
<evidence type="ECO:0000313" key="4">
    <source>
        <dbReference type="EMBL" id="GAA1672451.1"/>
    </source>
</evidence>
<dbReference type="PANTHER" id="PTHR30349:SF64">
    <property type="entry name" value="PROPHAGE INTEGRASE INTD-RELATED"/>
    <property type="match status" value="1"/>
</dbReference>
<keyword evidence="5" id="KW-1185">Reference proteome</keyword>
<dbReference type="SUPFAM" id="SSF56349">
    <property type="entry name" value="DNA breaking-rejoining enzymes"/>
    <property type="match status" value="1"/>
</dbReference>
<dbReference type="Proteomes" id="UP001500064">
    <property type="component" value="Unassembled WGS sequence"/>
</dbReference>
<feature type="region of interest" description="Disordered" evidence="2">
    <location>
        <begin position="133"/>
        <end position="169"/>
    </location>
</feature>
<dbReference type="InterPro" id="IPR013762">
    <property type="entry name" value="Integrase-like_cat_sf"/>
</dbReference>
<dbReference type="InterPro" id="IPR046828">
    <property type="entry name" value="RepSA"/>
</dbReference>
<protein>
    <recommendedName>
        <fullName evidence="3">Tyr recombinase domain-containing protein</fullName>
    </recommendedName>
</protein>
<feature type="compositionally biased region" description="Polar residues" evidence="2">
    <location>
        <begin position="451"/>
        <end position="469"/>
    </location>
</feature>
<comment type="caution">
    <text evidence="4">The sequence shown here is derived from an EMBL/GenBank/DDBJ whole genome shotgun (WGS) entry which is preliminary data.</text>
</comment>